<protein>
    <submittedName>
        <fullName evidence="13">Membrane associated zinc metalloprotease</fullName>
    </submittedName>
</protein>
<dbReference type="InterPro" id="IPR004387">
    <property type="entry name" value="Pept_M50_Zn"/>
</dbReference>
<evidence type="ECO:0000256" key="5">
    <source>
        <dbReference type="ARBA" id="ARBA00022692"/>
    </source>
</evidence>
<keyword evidence="9 13" id="KW-0482">Metalloprotease</keyword>
<feature type="transmembrane region" description="Helical" evidence="11">
    <location>
        <begin position="330"/>
        <end position="349"/>
    </location>
</feature>
<sequence>MLLALLAIILTLILVVGIHEGGHALAARFFGVKIKKISIGFGKPLLQWKTKNGCEWVWAIWPLGGYVQLLNSRIAPVDPSEDSLCFDKKPIWVRILILLAGAIANLITAWLAFILVFYLGLSYKLPQIQSVQEHSIAAQAGLTSGDQFIAISGRPTPSWQEVGMELVILWGNKDVKVTISQANKKELKEIVLDLSQIKFTGREKSLLASIGITPNPSATSDIMRSTSMLAAIRQANDAITQMIYFFMMILKQLFSGVIPFSILLGPIGIFAASIISLKQGIVVFMFFIASFSLAVALVNLFPIPGLDGGSILYAIIEKIRGKAMSVAMEVLLYQLMFIAFCLLLVHLVTNDLSRMVQ</sequence>
<comment type="subcellular location">
    <subcellularLocation>
        <location evidence="2">Membrane</location>
        <topology evidence="2">Multi-pass membrane protein</topology>
    </subcellularLocation>
</comment>
<dbReference type="CDD" id="cd06163">
    <property type="entry name" value="S2P-M50_PDZ_RseP-like"/>
    <property type="match status" value="1"/>
</dbReference>
<comment type="cofactor">
    <cofactor evidence="1">
        <name>Zn(2+)</name>
        <dbReference type="ChEBI" id="CHEBI:29105"/>
    </cofactor>
</comment>
<evidence type="ECO:0000313" key="13">
    <source>
        <dbReference type="EMBL" id="CEG57713.1"/>
    </source>
</evidence>
<keyword evidence="10 11" id="KW-0472">Membrane</keyword>
<dbReference type="GO" id="GO:0006508">
    <property type="term" value="P:proteolysis"/>
    <property type="evidence" value="ECO:0007669"/>
    <property type="project" value="UniProtKB-KW"/>
</dbReference>
<dbReference type="RefSeq" id="WP_045096162.1">
    <property type="nucleotide sequence ID" value="NZ_LN614827.1"/>
</dbReference>
<organism evidence="13 14">
    <name type="scientific">Legionella fallonii LLAP-10</name>
    <dbReference type="NCBI Taxonomy" id="1212491"/>
    <lineage>
        <taxon>Bacteria</taxon>
        <taxon>Pseudomonadati</taxon>
        <taxon>Pseudomonadota</taxon>
        <taxon>Gammaproteobacteria</taxon>
        <taxon>Legionellales</taxon>
        <taxon>Legionellaceae</taxon>
        <taxon>Legionella</taxon>
    </lineage>
</organism>
<dbReference type="PANTHER" id="PTHR42837:SF2">
    <property type="entry name" value="MEMBRANE METALLOPROTEASE ARASP2, CHLOROPLASTIC-RELATED"/>
    <property type="match status" value="1"/>
</dbReference>
<dbReference type="GO" id="GO:0004222">
    <property type="term" value="F:metalloendopeptidase activity"/>
    <property type="evidence" value="ECO:0007669"/>
    <property type="project" value="InterPro"/>
</dbReference>
<dbReference type="InterPro" id="IPR008915">
    <property type="entry name" value="Peptidase_M50"/>
</dbReference>
<proteinExistence type="inferred from homology"/>
<evidence type="ECO:0000259" key="12">
    <source>
        <dbReference type="Pfam" id="PF02163"/>
    </source>
</evidence>
<gene>
    <name evidence="13" type="ORF">LFA_2342</name>
</gene>
<dbReference type="KEGG" id="lfa:LFA_2342"/>
<feature type="transmembrane region" description="Helical" evidence="11">
    <location>
        <begin position="253"/>
        <end position="275"/>
    </location>
</feature>
<evidence type="ECO:0000313" key="14">
    <source>
        <dbReference type="Proteomes" id="UP000032430"/>
    </source>
</evidence>
<evidence type="ECO:0000256" key="9">
    <source>
        <dbReference type="ARBA" id="ARBA00023049"/>
    </source>
</evidence>
<dbReference type="Pfam" id="PF02163">
    <property type="entry name" value="Peptidase_M50"/>
    <property type="match status" value="1"/>
</dbReference>
<evidence type="ECO:0000256" key="6">
    <source>
        <dbReference type="ARBA" id="ARBA00022801"/>
    </source>
</evidence>
<evidence type="ECO:0000256" key="4">
    <source>
        <dbReference type="ARBA" id="ARBA00022670"/>
    </source>
</evidence>
<dbReference type="PANTHER" id="PTHR42837">
    <property type="entry name" value="REGULATOR OF SIGMA-E PROTEASE RSEP"/>
    <property type="match status" value="1"/>
</dbReference>
<dbReference type="GO" id="GO:0016020">
    <property type="term" value="C:membrane"/>
    <property type="evidence" value="ECO:0007669"/>
    <property type="project" value="UniProtKB-SubCell"/>
</dbReference>
<dbReference type="Gene3D" id="2.30.42.10">
    <property type="match status" value="1"/>
</dbReference>
<evidence type="ECO:0000256" key="1">
    <source>
        <dbReference type="ARBA" id="ARBA00001947"/>
    </source>
</evidence>
<keyword evidence="5 11" id="KW-0812">Transmembrane</keyword>
<dbReference type="SUPFAM" id="SSF50156">
    <property type="entry name" value="PDZ domain-like"/>
    <property type="match status" value="1"/>
</dbReference>
<dbReference type="AlphaFoldDB" id="A0A098G5E3"/>
<dbReference type="STRING" id="1212491.LFA_2342"/>
<feature type="domain" description="Peptidase M50" evidence="12">
    <location>
        <begin position="8"/>
        <end position="341"/>
    </location>
</feature>
<feature type="transmembrane region" description="Helical" evidence="11">
    <location>
        <begin position="91"/>
        <end position="119"/>
    </location>
</feature>
<evidence type="ECO:0000256" key="2">
    <source>
        <dbReference type="ARBA" id="ARBA00004141"/>
    </source>
</evidence>
<evidence type="ECO:0000256" key="7">
    <source>
        <dbReference type="ARBA" id="ARBA00022833"/>
    </source>
</evidence>
<dbReference type="Proteomes" id="UP000032430">
    <property type="component" value="Chromosome I"/>
</dbReference>
<dbReference type="OrthoDB" id="9782003at2"/>
<evidence type="ECO:0000256" key="3">
    <source>
        <dbReference type="ARBA" id="ARBA00007931"/>
    </source>
</evidence>
<comment type="similarity">
    <text evidence="3">Belongs to the peptidase M50B family.</text>
</comment>
<feature type="transmembrane region" description="Helical" evidence="11">
    <location>
        <begin position="281"/>
        <end position="301"/>
    </location>
</feature>
<dbReference type="InterPro" id="IPR036034">
    <property type="entry name" value="PDZ_sf"/>
</dbReference>
<keyword evidence="4 13" id="KW-0645">Protease</keyword>
<dbReference type="EMBL" id="LN614827">
    <property type="protein sequence ID" value="CEG57713.1"/>
    <property type="molecule type" value="Genomic_DNA"/>
</dbReference>
<accession>A0A098G5E3</accession>
<keyword evidence="8 11" id="KW-1133">Transmembrane helix</keyword>
<evidence type="ECO:0000256" key="11">
    <source>
        <dbReference type="SAM" id="Phobius"/>
    </source>
</evidence>
<reference evidence="14" key="1">
    <citation type="submission" date="2014-09" db="EMBL/GenBank/DDBJ databases">
        <authorList>
            <person name="Gomez-Valero L."/>
        </authorList>
    </citation>
    <scope>NUCLEOTIDE SEQUENCE [LARGE SCALE GENOMIC DNA]</scope>
    <source>
        <strain evidence="14">ATCC700992</strain>
    </source>
</reference>
<name>A0A098G5E3_9GAMM</name>
<keyword evidence="7" id="KW-0862">Zinc</keyword>
<evidence type="ECO:0000256" key="8">
    <source>
        <dbReference type="ARBA" id="ARBA00022989"/>
    </source>
</evidence>
<keyword evidence="14" id="KW-1185">Reference proteome</keyword>
<dbReference type="HOGENOM" id="CLU_025778_1_0_6"/>
<evidence type="ECO:0000256" key="10">
    <source>
        <dbReference type="ARBA" id="ARBA00023136"/>
    </source>
</evidence>
<keyword evidence="6" id="KW-0378">Hydrolase</keyword>